<feature type="signal peptide" evidence="1">
    <location>
        <begin position="1"/>
        <end position="28"/>
    </location>
</feature>
<gene>
    <name evidence="2" type="ORF">ACFQO6_20690</name>
</gene>
<dbReference type="RefSeq" id="WP_255888886.1">
    <property type="nucleotide sequence ID" value="NZ_JAFMZM010000001.1"/>
</dbReference>
<keyword evidence="3" id="KW-1185">Reference proteome</keyword>
<evidence type="ECO:0000313" key="2">
    <source>
        <dbReference type="EMBL" id="MFC7362699.1"/>
    </source>
</evidence>
<evidence type="ECO:0000313" key="3">
    <source>
        <dbReference type="Proteomes" id="UP001596524"/>
    </source>
</evidence>
<feature type="chain" id="PRO_5045103550" description="Calcineurin-like phosphoesterase domain-containing protein" evidence="1">
    <location>
        <begin position="29"/>
        <end position="344"/>
    </location>
</feature>
<evidence type="ECO:0000256" key="1">
    <source>
        <dbReference type="SAM" id="SignalP"/>
    </source>
</evidence>
<accession>A0ABW2N5X2</accession>
<sequence length="344" mass="37097">MTSPRTALAASASIAAMLTLIAPGASPAATGQDKPSSVSFAVIGDVPYGAAQIAAFPGWVDRINQQPGLDLAFHVGDIKNGSSPCTDEYNAMIRGQFDRFEMPLLYTPGDNEWTDCHRPAAGSYHPLERLRAVRAAFYGTAGVSLGAQPIEVDSQADLGFPENQALRTRGIEMATLHVVGSNNDRAPWTGIGYATPTEEQLAEESARMAAAIDLVQDTFARARQTNARAVALFQQADMFDPSYQPTWDISAFEPLVHALVLEASAYDGEVYLFDGDSHRYHVDRPVAAGSDWLSVYGVDGSADNLTRITVDGEANNTNFLQVTVNRPGAQDVLSWERVPYDSQP</sequence>
<keyword evidence="1" id="KW-0732">Signal</keyword>
<dbReference type="EMBL" id="JBHTCH010000025">
    <property type="protein sequence ID" value="MFC7362699.1"/>
    <property type="molecule type" value="Genomic_DNA"/>
</dbReference>
<reference evidence="3" key="1">
    <citation type="journal article" date="2019" name="Int. J. Syst. Evol. Microbiol.">
        <title>The Global Catalogue of Microorganisms (GCM) 10K type strain sequencing project: providing services to taxonomists for standard genome sequencing and annotation.</title>
        <authorList>
            <consortium name="The Broad Institute Genomics Platform"/>
            <consortium name="The Broad Institute Genome Sequencing Center for Infectious Disease"/>
            <person name="Wu L."/>
            <person name="Ma J."/>
        </authorList>
    </citation>
    <scope>NUCLEOTIDE SEQUENCE [LARGE SCALE GENOMIC DNA]</scope>
    <source>
        <strain evidence="3">FCH27</strain>
    </source>
</reference>
<organism evidence="2 3">
    <name type="scientific">Nocardioides astragali</name>
    <dbReference type="NCBI Taxonomy" id="1776736"/>
    <lineage>
        <taxon>Bacteria</taxon>
        <taxon>Bacillati</taxon>
        <taxon>Actinomycetota</taxon>
        <taxon>Actinomycetes</taxon>
        <taxon>Propionibacteriales</taxon>
        <taxon>Nocardioidaceae</taxon>
        <taxon>Nocardioides</taxon>
    </lineage>
</organism>
<dbReference type="InterPro" id="IPR029052">
    <property type="entry name" value="Metallo-depent_PP-like"/>
</dbReference>
<proteinExistence type="predicted"/>
<comment type="caution">
    <text evidence="2">The sequence shown here is derived from an EMBL/GenBank/DDBJ whole genome shotgun (WGS) entry which is preliminary data.</text>
</comment>
<evidence type="ECO:0008006" key="4">
    <source>
        <dbReference type="Google" id="ProtNLM"/>
    </source>
</evidence>
<protein>
    <recommendedName>
        <fullName evidence="4">Calcineurin-like phosphoesterase domain-containing protein</fullName>
    </recommendedName>
</protein>
<dbReference type="Proteomes" id="UP001596524">
    <property type="component" value="Unassembled WGS sequence"/>
</dbReference>
<dbReference type="SUPFAM" id="SSF56300">
    <property type="entry name" value="Metallo-dependent phosphatases"/>
    <property type="match status" value="1"/>
</dbReference>
<name>A0ABW2N5X2_9ACTN</name>